<evidence type="ECO:0000256" key="6">
    <source>
        <dbReference type="ARBA" id="ARBA00023012"/>
    </source>
</evidence>
<sequence>MEKDLEKYYLAFHGAIDGIVFIDCSSGLIRDCNPAFEKLVGRPLEELKKTNIWQLRPVAERSLAKKMFEEMASGGARELAELNIERPDGTIVPIELRVKRISQNDDTFLVSIARDISEKKLIKEALIESEKTYRAIFETAGVAMAIDDENTFIKLANSRFAKLTGFEIEELEGKKSWRQFVAPKNRAEIYGSSHERKANPEKIAPMCYEFELIDRYKNKRAILLDCTSIPGRKMTVASLLDITDFKASEEEARKARNIAETYRISEKVKAELLSVVAHELRTPLTSIKGLTDSLLRKDVNWDDNTKKDFLESIRSETGKLSRLIDDLLDTTKLERNLLKLKRGKGTILQVIEAIKIDMECLTEKHQVIYDLQDGQSPLFIDKMRIGQVILNIVGNSVKYSPPSSKIKISSKSLGGHLVVAISDEGRGISDKDIPYVFDYFYQDSKSEKKRNSGMGLGLAICRGIIKAHGGDIWVENAADIGAIVSFTIPLVKAQKVSGEKK</sequence>
<dbReference type="GO" id="GO:0005886">
    <property type="term" value="C:plasma membrane"/>
    <property type="evidence" value="ECO:0007669"/>
    <property type="project" value="TreeGrafter"/>
</dbReference>
<dbReference type="Gene3D" id="3.30.565.10">
    <property type="entry name" value="Histidine kinase-like ATPase, C-terminal domain"/>
    <property type="match status" value="1"/>
</dbReference>
<dbReference type="PROSITE" id="PS50113">
    <property type="entry name" value="PAC"/>
    <property type="match status" value="1"/>
</dbReference>
<dbReference type="InterPro" id="IPR003594">
    <property type="entry name" value="HATPase_dom"/>
</dbReference>
<dbReference type="GO" id="GO:0006355">
    <property type="term" value="P:regulation of DNA-templated transcription"/>
    <property type="evidence" value="ECO:0007669"/>
    <property type="project" value="InterPro"/>
</dbReference>
<dbReference type="SMART" id="SM00388">
    <property type="entry name" value="HisKA"/>
    <property type="match status" value="1"/>
</dbReference>
<dbReference type="SUPFAM" id="SSF55785">
    <property type="entry name" value="PYP-like sensor domain (PAS domain)"/>
    <property type="match status" value="2"/>
</dbReference>
<dbReference type="eggNOG" id="COG2205">
    <property type="taxonomic scope" value="Bacteria"/>
</dbReference>
<accession>A0A0V8LXF6</accession>
<dbReference type="SUPFAM" id="SSF55874">
    <property type="entry name" value="ATPase domain of HSP90 chaperone/DNA topoisomerase II/histidine kinase"/>
    <property type="match status" value="1"/>
</dbReference>
<protein>
    <recommendedName>
        <fullName evidence="2">histidine kinase</fullName>
        <ecNumber evidence="2">2.7.13.3</ecNumber>
    </recommendedName>
</protein>
<proteinExistence type="predicted"/>
<keyword evidence="7" id="KW-0472">Membrane</keyword>
<dbReference type="Pfam" id="PF00512">
    <property type="entry name" value="HisKA"/>
    <property type="match status" value="1"/>
</dbReference>
<dbReference type="InterPro" id="IPR036890">
    <property type="entry name" value="HATPase_C_sf"/>
</dbReference>
<dbReference type="Pfam" id="PF00989">
    <property type="entry name" value="PAS"/>
    <property type="match status" value="1"/>
</dbReference>
<evidence type="ECO:0000313" key="11">
    <source>
        <dbReference type="EMBL" id="KSV16181.1"/>
    </source>
</evidence>
<dbReference type="RefSeq" id="WP_058292944.1">
    <property type="nucleotide sequence ID" value="NZ_JGYD01000028.1"/>
</dbReference>
<dbReference type="GO" id="GO:0000155">
    <property type="term" value="F:phosphorelay sensor kinase activity"/>
    <property type="evidence" value="ECO:0007669"/>
    <property type="project" value="InterPro"/>
</dbReference>
<dbReference type="InterPro" id="IPR013767">
    <property type="entry name" value="PAS_fold"/>
</dbReference>
<evidence type="ECO:0000256" key="2">
    <source>
        <dbReference type="ARBA" id="ARBA00012438"/>
    </source>
</evidence>
<evidence type="ECO:0000256" key="7">
    <source>
        <dbReference type="ARBA" id="ARBA00023136"/>
    </source>
</evidence>
<evidence type="ECO:0000259" key="8">
    <source>
        <dbReference type="PROSITE" id="PS50109"/>
    </source>
</evidence>
<keyword evidence="4" id="KW-0808">Transferase</keyword>
<dbReference type="OrthoDB" id="9777816at2"/>
<dbReference type="Gene3D" id="1.10.287.130">
    <property type="match status" value="1"/>
</dbReference>
<dbReference type="FunFam" id="3.30.565.10:FF:000006">
    <property type="entry name" value="Sensor histidine kinase WalK"/>
    <property type="match status" value="1"/>
</dbReference>
<dbReference type="Proteomes" id="UP000053577">
    <property type="component" value="Unassembled WGS sequence"/>
</dbReference>
<reference evidence="11 12" key="1">
    <citation type="journal article" date="2015" name="Sci. Rep.">
        <title>A comparative genomics and reductive dehalogenase gene transcription study of two chloroethene-respiring bacteria, Dehalococcoides mccartyi strains MB and 11a.</title>
        <authorList>
            <person name="Low A."/>
            <person name="Shen Z."/>
            <person name="Cheng D."/>
            <person name="Rogers M.J."/>
            <person name="Lee P.K."/>
            <person name="He J."/>
        </authorList>
    </citation>
    <scope>NUCLEOTIDE SEQUENCE [LARGE SCALE GENOMIC DNA]</scope>
    <source>
        <strain evidence="11 12">MB</strain>
    </source>
</reference>
<dbReference type="AlphaFoldDB" id="A0A0V8LXF6"/>
<evidence type="ECO:0000259" key="10">
    <source>
        <dbReference type="PROSITE" id="PS50113"/>
    </source>
</evidence>
<evidence type="ECO:0000313" key="12">
    <source>
        <dbReference type="Proteomes" id="UP000053577"/>
    </source>
</evidence>
<dbReference type="GO" id="GO:0009927">
    <property type="term" value="F:histidine phosphotransfer kinase activity"/>
    <property type="evidence" value="ECO:0007669"/>
    <property type="project" value="TreeGrafter"/>
</dbReference>
<dbReference type="CDD" id="cd00130">
    <property type="entry name" value="PAS"/>
    <property type="match status" value="2"/>
</dbReference>
<dbReference type="Pfam" id="PF02518">
    <property type="entry name" value="HATPase_c"/>
    <property type="match status" value="1"/>
</dbReference>
<keyword evidence="5 11" id="KW-0418">Kinase</keyword>
<organism evidence="11 12">
    <name type="scientific">Dehalococcoides mccartyi</name>
    <dbReference type="NCBI Taxonomy" id="61435"/>
    <lineage>
        <taxon>Bacteria</taxon>
        <taxon>Bacillati</taxon>
        <taxon>Chloroflexota</taxon>
        <taxon>Dehalococcoidia</taxon>
        <taxon>Dehalococcoidales</taxon>
        <taxon>Dehalococcoidaceae</taxon>
        <taxon>Dehalococcoides</taxon>
    </lineage>
</organism>
<dbReference type="FunFam" id="1.10.287.130:FF:000001">
    <property type="entry name" value="Two-component sensor histidine kinase"/>
    <property type="match status" value="1"/>
</dbReference>
<dbReference type="EC" id="2.7.13.3" evidence="2"/>
<dbReference type="InterPro" id="IPR004358">
    <property type="entry name" value="Sig_transdc_His_kin-like_C"/>
</dbReference>
<dbReference type="CDD" id="cd00075">
    <property type="entry name" value="HATPase"/>
    <property type="match status" value="1"/>
</dbReference>
<dbReference type="Gene3D" id="3.30.450.20">
    <property type="entry name" value="PAS domain"/>
    <property type="match status" value="2"/>
</dbReference>
<dbReference type="EMBL" id="JGYD01000028">
    <property type="protein sequence ID" value="KSV16181.1"/>
    <property type="molecule type" value="Genomic_DNA"/>
</dbReference>
<dbReference type="PROSITE" id="PS50109">
    <property type="entry name" value="HIS_KIN"/>
    <property type="match status" value="1"/>
</dbReference>
<dbReference type="InterPro" id="IPR003661">
    <property type="entry name" value="HisK_dim/P_dom"/>
</dbReference>
<dbReference type="CDD" id="cd00082">
    <property type="entry name" value="HisKA"/>
    <property type="match status" value="1"/>
</dbReference>
<dbReference type="Pfam" id="PF13188">
    <property type="entry name" value="PAS_8"/>
    <property type="match status" value="1"/>
</dbReference>
<evidence type="ECO:0000259" key="9">
    <source>
        <dbReference type="PROSITE" id="PS50112"/>
    </source>
</evidence>
<dbReference type="PROSITE" id="PS50112">
    <property type="entry name" value="PAS"/>
    <property type="match status" value="1"/>
</dbReference>
<feature type="domain" description="PAC" evidence="10">
    <location>
        <begin position="78"/>
        <end position="128"/>
    </location>
</feature>
<dbReference type="InterPro" id="IPR000014">
    <property type="entry name" value="PAS"/>
</dbReference>
<evidence type="ECO:0000256" key="1">
    <source>
        <dbReference type="ARBA" id="ARBA00000085"/>
    </source>
</evidence>
<keyword evidence="3" id="KW-0597">Phosphoprotein</keyword>
<dbReference type="PATRIC" id="fig|61435.5.peg.1590"/>
<evidence type="ECO:0000256" key="5">
    <source>
        <dbReference type="ARBA" id="ARBA00022777"/>
    </source>
</evidence>
<name>A0A0V8LXF6_9CHLR</name>
<dbReference type="PANTHER" id="PTHR43047:SF72">
    <property type="entry name" value="OSMOSENSING HISTIDINE PROTEIN KINASE SLN1"/>
    <property type="match status" value="1"/>
</dbReference>
<dbReference type="PANTHER" id="PTHR43047">
    <property type="entry name" value="TWO-COMPONENT HISTIDINE PROTEIN KINASE"/>
    <property type="match status" value="1"/>
</dbReference>
<dbReference type="SMART" id="SM00387">
    <property type="entry name" value="HATPase_c"/>
    <property type="match status" value="1"/>
</dbReference>
<dbReference type="PRINTS" id="PR00344">
    <property type="entry name" value="BCTRLSENSOR"/>
</dbReference>
<dbReference type="InterPro" id="IPR036097">
    <property type="entry name" value="HisK_dim/P_sf"/>
</dbReference>
<dbReference type="SMART" id="SM00091">
    <property type="entry name" value="PAS"/>
    <property type="match status" value="2"/>
</dbReference>
<dbReference type="InterPro" id="IPR005467">
    <property type="entry name" value="His_kinase_dom"/>
</dbReference>
<comment type="caution">
    <text evidence="11">The sequence shown here is derived from an EMBL/GenBank/DDBJ whole genome shotgun (WGS) entry which is preliminary data.</text>
</comment>
<keyword evidence="6" id="KW-0902">Two-component regulatory system</keyword>
<comment type="catalytic activity">
    <reaction evidence="1">
        <text>ATP + protein L-histidine = ADP + protein N-phospho-L-histidine.</text>
        <dbReference type="EC" id="2.7.13.3"/>
    </reaction>
</comment>
<feature type="domain" description="PAS" evidence="9">
    <location>
        <begin position="129"/>
        <end position="189"/>
    </location>
</feature>
<dbReference type="InterPro" id="IPR035965">
    <property type="entry name" value="PAS-like_dom_sf"/>
</dbReference>
<gene>
    <name evidence="11" type="ORF">DA01_08085</name>
</gene>
<dbReference type="SUPFAM" id="SSF47384">
    <property type="entry name" value="Homodimeric domain of signal transducing histidine kinase"/>
    <property type="match status" value="1"/>
</dbReference>
<dbReference type="InterPro" id="IPR000700">
    <property type="entry name" value="PAS-assoc_C"/>
</dbReference>
<feature type="domain" description="Histidine kinase" evidence="8">
    <location>
        <begin position="275"/>
        <end position="492"/>
    </location>
</feature>
<evidence type="ECO:0000256" key="3">
    <source>
        <dbReference type="ARBA" id="ARBA00022553"/>
    </source>
</evidence>
<dbReference type="NCBIfam" id="TIGR00229">
    <property type="entry name" value="sensory_box"/>
    <property type="match status" value="2"/>
</dbReference>
<evidence type="ECO:0000256" key="4">
    <source>
        <dbReference type="ARBA" id="ARBA00022679"/>
    </source>
</evidence>